<dbReference type="InterPro" id="IPR003717">
    <property type="entry name" value="RecO"/>
</dbReference>
<evidence type="ECO:0000313" key="10">
    <source>
        <dbReference type="EMBL" id="CAH1596216.1"/>
    </source>
</evidence>
<dbReference type="InterPro" id="IPR022572">
    <property type="entry name" value="DNA_rep/recomb_RecO_N"/>
</dbReference>
<evidence type="ECO:0000313" key="11">
    <source>
        <dbReference type="Proteomes" id="UP001295462"/>
    </source>
</evidence>
<dbReference type="HAMAP" id="MF_00201">
    <property type="entry name" value="RecO"/>
    <property type="match status" value="1"/>
</dbReference>
<dbReference type="InterPro" id="IPR037278">
    <property type="entry name" value="ARFGAP/RecO"/>
</dbReference>
<evidence type="ECO:0000256" key="6">
    <source>
        <dbReference type="ARBA" id="ARBA00023204"/>
    </source>
</evidence>
<dbReference type="Gene3D" id="1.20.1440.120">
    <property type="entry name" value="Recombination protein O, C-terminal domain"/>
    <property type="match status" value="1"/>
</dbReference>
<sequence>MAPYFLFTLLRHTDEMSNQSSEGFQRCFVLHRRPYSESSLILDVFSEEYGRITLMAKGARGKRSNLKGALQPFTPLLLKWSGKGSMKTLRQAEPISLGLPLTGINLYSAMYVNELIGRVLMAEVPMPALFHDYLHALTELAQSDNPEPGLRRFELALLSSMGYGVDFLHCAGTGEPVDPEMTYRYREQKGFIASVRRDNLTFLGNELIAISERRFVTKEQLKAAKRFTRMALKPYLGGKPLKSRELFIQTYRARSNGK</sequence>
<comment type="caution">
    <text evidence="10">The sequence shown here is derived from an EMBL/GenBank/DDBJ whole genome shotgun (WGS) entry which is preliminary data.</text>
</comment>
<evidence type="ECO:0000256" key="3">
    <source>
        <dbReference type="ARBA" id="ARBA00021310"/>
    </source>
</evidence>
<dbReference type="GO" id="GO:0006310">
    <property type="term" value="P:DNA recombination"/>
    <property type="evidence" value="ECO:0007669"/>
    <property type="project" value="UniProtKB-UniRule"/>
</dbReference>
<evidence type="ECO:0000256" key="8">
    <source>
        <dbReference type="HAMAP-Rule" id="MF_00201"/>
    </source>
</evidence>
<dbReference type="SUPFAM" id="SSF57863">
    <property type="entry name" value="ArfGap/RecO-like zinc finger"/>
    <property type="match status" value="1"/>
</dbReference>
<gene>
    <name evidence="8 10" type="primary">recO</name>
    <name evidence="10" type="ORF">THF1A12_30258</name>
</gene>
<protein>
    <recommendedName>
        <fullName evidence="3 8">DNA repair protein RecO</fullName>
    </recommendedName>
    <alternativeName>
        <fullName evidence="7 8">Recombination protein O</fullName>
    </alternativeName>
</protein>
<dbReference type="AlphaFoldDB" id="A0AAU9QRU9"/>
<accession>A0AAU9QRU9</accession>
<dbReference type="EMBL" id="CAKMUD010000083">
    <property type="protein sequence ID" value="CAH1596216.1"/>
    <property type="molecule type" value="Genomic_DNA"/>
</dbReference>
<organism evidence="10 11">
    <name type="scientific">Vibrio jasicida</name>
    <dbReference type="NCBI Taxonomy" id="766224"/>
    <lineage>
        <taxon>Bacteria</taxon>
        <taxon>Pseudomonadati</taxon>
        <taxon>Pseudomonadota</taxon>
        <taxon>Gammaproteobacteria</taxon>
        <taxon>Vibrionales</taxon>
        <taxon>Vibrionaceae</taxon>
        <taxon>Vibrio</taxon>
    </lineage>
</organism>
<dbReference type="Gene3D" id="2.40.50.140">
    <property type="entry name" value="Nucleic acid-binding proteins"/>
    <property type="match status" value="1"/>
</dbReference>
<dbReference type="Proteomes" id="UP001295462">
    <property type="component" value="Unassembled WGS sequence"/>
</dbReference>
<keyword evidence="4 8" id="KW-0227">DNA damage</keyword>
<feature type="domain" description="DNA replication/recombination mediator RecO N-terminal" evidence="9">
    <location>
        <begin position="25"/>
        <end position="96"/>
    </location>
</feature>
<reference evidence="10" key="1">
    <citation type="submission" date="2022-01" db="EMBL/GenBank/DDBJ databases">
        <authorList>
            <person name="Lagorce A."/>
        </authorList>
    </citation>
    <scope>NUCLEOTIDE SEQUENCE</scope>
    <source>
        <strain evidence="10">Th15_F1_A12</strain>
    </source>
</reference>
<dbReference type="InterPro" id="IPR042242">
    <property type="entry name" value="RecO_C"/>
</dbReference>
<dbReference type="InterPro" id="IPR012340">
    <property type="entry name" value="NA-bd_OB-fold"/>
</dbReference>
<comment type="similarity">
    <text evidence="2 8">Belongs to the RecO family.</text>
</comment>
<dbReference type="NCBIfam" id="TIGR00613">
    <property type="entry name" value="reco"/>
    <property type="match status" value="1"/>
</dbReference>
<keyword evidence="5 8" id="KW-0233">DNA recombination</keyword>
<evidence type="ECO:0000256" key="1">
    <source>
        <dbReference type="ARBA" id="ARBA00003065"/>
    </source>
</evidence>
<dbReference type="PANTHER" id="PTHR33991:SF1">
    <property type="entry name" value="DNA REPAIR PROTEIN RECO"/>
    <property type="match status" value="1"/>
</dbReference>
<evidence type="ECO:0000256" key="7">
    <source>
        <dbReference type="ARBA" id="ARBA00033409"/>
    </source>
</evidence>
<dbReference type="PANTHER" id="PTHR33991">
    <property type="entry name" value="DNA REPAIR PROTEIN RECO"/>
    <property type="match status" value="1"/>
</dbReference>
<keyword evidence="6 8" id="KW-0234">DNA repair</keyword>
<dbReference type="Pfam" id="PF02565">
    <property type="entry name" value="RecO_C"/>
    <property type="match status" value="1"/>
</dbReference>
<proteinExistence type="inferred from homology"/>
<comment type="function">
    <text evidence="1 8">Involved in DNA repair and RecF pathway recombination.</text>
</comment>
<evidence type="ECO:0000256" key="4">
    <source>
        <dbReference type="ARBA" id="ARBA00022763"/>
    </source>
</evidence>
<evidence type="ECO:0000256" key="2">
    <source>
        <dbReference type="ARBA" id="ARBA00007452"/>
    </source>
</evidence>
<dbReference type="Pfam" id="PF11967">
    <property type="entry name" value="RecO_N"/>
    <property type="match status" value="1"/>
</dbReference>
<name>A0AAU9QRU9_9VIBR</name>
<evidence type="ECO:0000256" key="5">
    <source>
        <dbReference type="ARBA" id="ARBA00023172"/>
    </source>
</evidence>
<evidence type="ECO:0000259" key="9">
    <source>
        <dbReference type="Pfam" id="PF11967"/>
    </source>
</evidence>
<dbReference type="GO" id="GO:0006302">
    <property type="term" value="P:double-strand break repair"/>
    <property type="evidence" value="ECO:0007669"/>
    <property type="project" value="TreeGrafter"/>
</dbReference>
<dbReference type="GO" id="GO:0043590">
    <property type="term" value="C:bacterial nucleoid"/>
    <property type="evidence" value="ECO:0007669"/>
    <property type="project" value="TreeGrafter"/>
</dbReference>
<dbReference type="SUPFAM" id="SSF50249">
    <property type="entry name" value="Nucleic acid-binding proteins"/>
    <property type="match status" value="1"/>
</dbReference>